<dbReference type="Pfam" id="PF02518">
    <property type="entry name" value="HATPase_c"/>
    <property type="match status" value="1"/>
</dbReference>
<dbReference type="PANTHER" id="PTHR43395:SF10">
    <property type="entry name" value="CHEMOTAXIS PROTEIN CHEA"/>
    <property type="match status" value="1"/>
</dbReference>
<dbReference type="InterPro" id="IPR003594">
    <property type="entry name" value="HATPase_dom"/>
</dbReference>
<dbReference type="InterPro" id="IPR051315">
    <property type="entry name" value="Bact_Chemotaxis_CheA"/>
</dbReference>
<feature type="domain" description="Histidine kinase/HSP90-like ATPase" evidence="2">
    <location>
        <begin position="720"/>
        <end position="850"/>
    </location>
</feature>
<evidence type="ECO:0000313" key="3">
    <source>
        <dbReference type="EMBL" id="MBF4695215.1"/>
    </source>
</evidence>
<evidence type="ECO:0000313" key="4">
    <source>
        <dbReference type="Proteomes" id="UP000614200"/>
    </source>
</evidence>
<accession>A0ABR9ZXN1</accession>
<sequence>MKKRGWIVLAVLIWINLVVSFGDTTAQNLEFEKAEIIELSEGWTYVDAFWIAPDALDLIEGETDYSLDRLSENNSKNRSRGTLCKKFTIPRPLVGNPIVINNTLFNGKFTLYINEMPYEKSLLISKYQRVKEGYLFIPNNVDITMVIQFEQDLNQISSGSSLYLGPLEAYEKHQYFVWISNSIILAVAIVFLIYLIWQRLSSPIRIKGYLFEVVILAFILDFIISEMTHTLTFAHFEVIRIQLFLFTFISTVAATYGLEISDRFMPFVKEFGKIYLILFAAGVTVMPIQYLNIIWYGHLLLTLVYVILSDRHKMQWKITLIFVYFLIMAYFNLSGILTSNLYMLPVLIIMIYKSFFRVAKNEFSQNEVDTISLKEAYGTDKTEVQFKEMLNTIEEGVAIVMSDLYVDHVYNETLQVLLDVDIKHKKITDLIYQEDFDNKLYVETILTRYFEAETENDKRLYLDLLSSKVTINGRILSIKYKTAKDPKYLVVVLEDETEIQKIIDEKVLLQKKVDVILEITRNQSEFKQLYQEFLQFLHQDIEYGMEKNTTIIQRITSILLRLDYFEKAFVKFGLENTTEALQKSIEALNTMKKEGSFDRVDDMKRYLESFGLNECLSMDVEWLEGAFDEDIMKQEHLIMVDESDFIELEKKLMALPEHEQLLELVLKMKHAQNQKLIRKYDQYIAELARKLGKKINPIVLEGYENILDNANFNGILKSMFHLIDNALIHGIEKPSDRFGKNKSEFGTIKIQFKNLETFIEVIFEDDGQGVDYNGIKEVLYQQKKVPFETLILLDSEALSDYLFEEGVTTDAENHLGVGLAQLKKEVELQNGRIKIESSLNQFTRVVIRLNE</sequence>
<name>A0ABR9ZXN1_9FIRM</name>
<dbReference type="SUPFAM" id="SSF55874">
    <property type="entry name" value="ATPase domain of HSP90 chaperone/DNA topoisomerase II/histidine kinase"/>
    <property type="match status" value="1"/>
</dbReference>
<evidence type="ECO:0000259" key="2">
    <source>
        <dbReference type="Pfam" id="PF02518"/>
    </source>
</evidence>
<feature type="transmembrane region" description="Helical" evidence="1">
    <location>
        <begin position="321"/>
        <end position="352"/>
    </location>
</feature>
<keyword evidence="1" id="KW-0812">Transmembrane</keyword>
<proteinExistence type="predicted"/>
<keyword evidence="4" id="KW-1185">Reference proteome</keyword>
<gene>
    <name evidence="3" type="ORF">ISU02_19110</name>
</gene>
<keyword evidence="1" id="KW-1133">Transmembrane helix</keyword>
<feature type="transmembrane region" description="Helical" evidence="1">
    <location>
        <begin position="293"/>
        <end position="309"/>
    </location>
</feature>
<protein>
    <submittedName>
        <fullName evidence="3">Sensor histidine kinase</fullName>
    </submittedName>
</protein>
<keyword evidence="3" id="KW-0808">Transferase</keyword>
<dbReference type="GO" id="GO:0016301">
    <property type="term" value="F:kinase activity"/>
    <property type="evidence" value="ECO:0007669"/>
    <property type="project" value="UniProtKB-KW"/>
</dbReference>
<feature type="transmembrane region" description="Helical" evidence="1">
    <location>
        <begin position="175"/>
        <end position="197"/>
    </location>
</feature>
<evidence type="ECO:0000256" key="1">
    <source>
        <dbReference type="SAM" id="Phobius"/>
    </source>
</evidence>
<dbReference type="PANTHER" id="PTHR43395">
    <property type="entry name" value="SENSOR HISTIDINE KINASE CHEA"/>
    <property type="match status" value="1"/>
</dbReference>
<comment type="caution">
    <text evidence="3">The sequence shown here is derived from an EMBL/GenBank/DDBJ whole genome shotgun (WGS) entry which is preliminary data.</text>
</comment>
<dbReference type="RefSeq" id="WP_194703458.1">
    <property type="nucleotide sequence ID" value="NZ_JADKNH010000014.1"/>
</dbReference>
<dbReference type="EMBL" id="JADKNH010000014">
    <property type="protein sequence ID" value="MBF4695215.1"/>
    <property type="molecule type" value="Genomic_DNA"/>
</dbReference>
<dbReference type="Proteomes" id="UP000614200">
    <property type="component" value="Unassembled WGS sequence"/>
</dbReference>
<reference evidence="3 4" key="1">
    <citation type="submission" date="2020-11" db="EMBL/GenBank/DDBJ databases">
        <title>Fusibacter basophilias sp. nov.</title>
        <authorList>
            <person name="Qiu D."/>
        </authorList>
    </citation>
    <scope>NUCLEOTIDE SEQUENCE [LARGE SCALE GENOMIC DNA]</scope>
    <source>
        <strain evidence="3 4">Q10-2</strain>
    </source>
</reference>
<feature type="transmembrane region" description="Helical" evidence="1">
    <location>
        <begin position="270"/>
        <end position="287"/>
    </location>
</feature>
<feature type="transmembrane region" description="Helical" evidence="1">
    <location>
        <begin position="239"/>
        <end position="258"/>
    </location>
</feature>
<feature type="transmembrane region" description="Helical" evidence="1">
    <location>
        <begin position="209"/>
        <end position="227"/>
    </location>
</feature>
<keyword evidence="3" id="KW-0418">Kinase</keyword>
<organism evidence="3 4">
    <name type="scientific">Fusibacter ferrireducens</name>
    <dbReference type="NCBI Taxonomy" id="2785058"/>
    <lineage>
        <taxon>Bacteria</taxon>
        <taxon>Bacillati</taxon>
        <taxon>Bacillota</taxon>
        <taxon>Clostridia</taxon>
        <taxon>Eubacteriales</taxon>
        <taxon>Eubacteriales Family XII. Incertae Sedis</taxon>
        <taxon>Fusibacter</taxon>
    </lineage>
</organism>
<dbReference type="Gene3D" id="3.30.565.10">
    <property type="entry name" value="Histidine kinase-like ATPase, C-terminal domain"/>
    <property type="match status" value="1"/>
</dbReference>
<keyword evidence="1" id="KW-0472">Membrane</keyword>
<dbReference type="InterPro" id="IPR036890">
    <property type="entry name" value="HATPase_C_sf"/>
</dbReference>